<keyword evidence="3" id="KW-1185">Reference proteome</keyword>
<dbReference type="RefSeq" id="WP_249287185.1">
    <property type="nucleotide sequence ID" value="NZ_JACRWC010000095.1"/>
</dbReference>
<accession>A0A923NBM4</accession>
<proteinExistence type="predicted"/>
<gene>
    <name evidence="2" type="ORF">H8876_07305</name>
</gene>
<name>A0A923NBM4_9FIRM</name>
<dbReference type="InterPro" id="IPR025117">
    <property type="entry name" value="DUF4037"/>
</dbReference>
<organism evidence="2 3">
    <name type="scientific">Lentihominibacter faecis</name>
    <dbReference type="NCBI Taxonomy" id="2764712"/>
    <lineage>
        <taxon>Bacteria</taxon>
        <taxon>Bacillati</taxon>
        <taxon>Bacillota</taxon>
        <taxon>Clostridia</taxon>
        <taxon>Peptostreptococcales</taxon>
        <taxon>Anaerovoracaceae</taxon>
        <taxon>Lentihominibacter</taxon>
    </lineage>
</organism>
<dbReference type="EMBL" id="JACRWC010000095">
    <property type="protein sequence ID" value="MBC5999805.1"/>
    <property type="molecule type" value="Genomic_DNA"/>
</dbReference>
<dbReference type="Pfam" id="PF13228">
    <property type="entry name" value="DUF4037"/>
    <property type="match status" value="1"/>
</dbReference>
<reference evidence="2" key="1">
    <citation type="submission" date="2020-08" db="EMBL/GenBank/DDBJ databases">
        <authorList>
            <person name="Liu C."/>
            <person name="Sun Q."/>
        </authorList>
    </citation>
    <scope>NUCLEOTIDE SEQUENCE</scope>
    <source>
        <strain evidence="2">BX16</strain>
    </source>
</reference>
<evidence type="ECO:0000313" key="3">
    <source>
        <dbReference type="Proteomes" id="UP000644115"/>
    </source>
</evidence>
<comment type="caution">
    <text evidence="2">The sequence shown here is derived from an EMBL/GenBank/DDBJ whole genome shotgun (WGS) entry which is preliminary data.</text>
</comment>
<dbReference type="Proteomes" id="UP000644115">
    <property type="component" value="Unassembled WGS sequence"/>
</dbReference>
<feature type="domain" description="DUF4037" evidence="1">
    <location>
        <begin position="125"/>
        <end position="224"/>
    </location>
</feature>
<evidence type="ECO:0000313" key="2">
    <source>
        <dbReference type="EMBL" id="MBC5999805.1"/>
    </source>
</evidence>
<evidence type="ECO:0000259" key="1">
    <source>
        <dbReference type="Pfam" id="PF13228"/>
    </source>
</evidence>
<sequence>MKGLELSRAYYEEYGKPMIDTQLAQYKPYLAAGLVGEGSECLGFDDELSTDHDFGPAFCLWVPEELYAKAGIEMQRAYDSLPASYKGYTRITSAQGGGRIGVLPLEGFYRKFTGLSHAPQDNMEWFRIPERFLATVTSGEVFDDHQGTFSQIRSTLKGFYPEDVLKKKLAARCAVMAQAGQYNYGRCMKRGDSQAAYLACAEFVKTAMSAVYLLNEAYMPYYKWIFRGAERFPVLQEEVRLLAELTQITDRMENAGRKEQMIERICIAVGRELNRRGFTRSTEAFLQVQGEELMRGIRDARLKDLHIMVDYD</sequence>
<protein>
    <submittedName>
        <fullName evidence="2">DUF4037 domain-containing protein</fullName>
    </submittedName>
</protein>
<dbReference type="AlphaFoldDB" id="A0A923NBM4"/>